<accession>A0A0Q3HY60</accession>
<evidence type="ECO:0000313" key="3">
    <source>
        <dbReference type="EMBL" id="SKB43840.1"/>
    </source>
</evidence>
<evidence type="ECO:0008006" key="6">
    <source>
        <dbReference type="Google" id="ProtNLM"/>
    </source>
</evidence>
<dbReference type="Proteomes" id="UP000190130">
    <property type="component" value="Unassembled WGS sequence"/>
</dbReference>
<gene>
    <name evidence="2" type="ORF">ARD30_25420</name>
    <name evidence="3" type="ORF">SAMN05660750_00661</name>
</gene>
<feature type="transmembrane region" description="Helical" evidence="1">
    <location>
        <begin position="192"/>
        <end position="210"/>
    </location>
</feature>
<keyword evidence="1" id="KW-0812">Transmembrane</keyword>
<evidence type="ECO:0000313" key="4">
    <source>
        <dbReference type="Proteomes" id="UP000051562"/>
    </source>
</evidence>
<proteinExistence type="predicted"/>
<organism evidence="2 4">
    <name type="scientific">Bosea thiooxidans</name>
    <dbReference type="NCBI Taxonomy" id="53254"/>
    <lineage>
        <taxon>Bacteria</taxon>
        <taxon>Pseudomonadati</taxon>
        <taxon>Pseudomonadota</taxon>
        <taxon>Alphaproteobacteria</taxon>
        <taxon>Hyphomicrobiales</taxon>
        <taxon>Boseaceae</taxon>
        <taxon>Bosea</taxon>
    </lineage>
</organism>
<dbReference type="Proteomes" id="UP000051562">
    <property type="component" value="Unassembled WGS sequence"/>
</dbReference>
<dbReference type="RefSeq" id="WP_055730995.1">
    <property type="nucleotide sequence ID" value="NZ_FUYX01000002.1"/>
</dbReference>
<dbReference type="EMBL" id="LMAR01000094">
    <property type="protein sequence ID" value="KQK27728.1"/>
    <property type="molecule type" value="Genomic_DNA"/>
</dbReference>
<dbReference type="OrthoDB" id="3381134at2"/>
<dbReference type="EMBL" id="FUYX01000002">
    <property type="protein sequence ID" value="SKB43840.1"/>
    <property type="molecule type" value="Genomic_DNA"/>
</dbReference>
<feature type="transmembrane region" description="Helical" evidence="1">
    <location>
        <begin position="57"/>
        <end position="78"/>
    </location>
</feature>
<keyword evidence="1" id="KW-1133">Transmembrane helix</keyword>
<feature type="transmembrane region" description="Helical" evidence="1">
    <location>
        <begin position="16"/>
        <end position="37"/>
    </location>
</feature>
<feature type="transmembrane region" description="Helical" evidence="1">
    <location>
        <begin position="168"/>
        <end position="186"/>
    </location>
</feature>
<evidence type="ECO:0000313" key="5">
    <source>
        <dbReference type="Proteomes" id="UP000190130"/>
    </source>
</evidence>
<sequence length="220" mass="23827">MQPAHRTPHGLKTPRAAAVAGILFSVLLLTSVLLVLQTLRLDPTDPGDWLGAQSWKVALALNLIPFAGIAFLWFMGVLRDRMGTQEHKLFATVFLGSGLLFVGLLFTSASAIGAILITHAALPRELSGSVTFILARSFAYHLTSIYALKMAGVFLLTASTIVLRTGITARWTAFVGYAAAALIILGSHFMDWTFLIFPIWVLVVSIDILIREYGSQAKAS</sequence>
<feature type="transmembrane region" description="Helical" evidence="1">
    <location>
        <begin position="138"/>
        <end position="156"/>
    </location>
</feature>
<feature type="transmembrane region" description="Helical" evidence="1">
    <location>
        <begin position="90"/>
        <end position="118"/>
    </location>
</feature>
<protein>
    <recommendedName>
        <fullName evidence="6">DUF4386 family protein</fullName>
    </recommendedName>
</protein>
<evidence type="ECO:0000313" key="2">
    <source>
        <dbReference type="EMBL" id="KQK27728.1"/>
    </source>
</evidence>
<keyword evidence="1" id="KW-0472">Membrane</keyword>
<dbReference type="AlphaFoldDB" id="A0A0Q3HY60"/>
<reference evidence="3 5" key="2">
    <citation type="submission" date="2017-02" db="EMBL/GenBank/DDBJ databases">
        <authorList>
            <person name="Peterson S.W."/>
        </authorList>
    </citation>
    <scope>NUCLEOTIDE SEQUENCE [LARGE SCALE GENOMIC DNA]</scope>
    <source>
        <strain evidence="3 5">DSM 9653</strain>
    </source>
</reference>
<keyword evidence="4" id="KW-1185">Reference proteome</keyword>
<name>A0A0Q3HY60_9HYPH</name>
<reference evidence="2 4" key="1">
    <citation type="submission" date="2015-10" db="EMBL/GenBank/DDBJ databases">
        <title>Draft genome of Bosea thiooxidans.</title>
        <authorList>
            <person name="Wang X."/>
        </authorList>
    </citation>
    <scope>NUCLEOTIDE SEQUENCE [LARGE SCALE GENOMIC DNA]</scope>
    <source>
        <strain evidence="2 4">CGMCC 9174</strain>
    </source>
</reference>
<evidence type="ECO:0000256" key="1">
    <source>
        <dbReference type="SAM" id="Phobius"/>
    </source>
</evidence>